<protein>
    <submittedName>
        <fullName evidence="2">Uncharacterized protein</fullName>
    </submittedName>
</protein>
<gene>
    <name evidence="2" type="ORF">I7I51_04328</name>
</gene>
<evidence type="ECO:0000313" key="2">
    <source>
        <dbReference type="EMBL" id="QSS62151.1"/>
    </source>
</evidence>
<sequence length="99" mass="10908">MMSSKIKDNLLAEMRRSFDLSHTKLSSAAQRAFALVNTPHHMVVLTKRHGQRDGAEQRSKPYSVADAQGGSGCGNITGKTSLEQHDSRTCETLEKKHSL</sequence>
<dbReference type="EMBL" id="CP069111">
    <property type="protein sequence ID" value="QSS62151.1"/>
    <property type="molecule type" value="Genomic_DNA"/>
</dbReference>
<feature type="compositionally biased region" description="Basic and acidic residues" evidence="1">
    <location>
        <begin position="82"/>
        <end position="99"/>
    </location>
</feature>
<accession>A0A8A1M848</accession>
<proteinExistence type="predicted"/>
<dbReference type="AlphaFoldDB" id="A0A8A1M848"/>
<feature type="region of interest" description="Disordered" evidence="1">
    <location>
        <begin position="48"/>
        <end position="99"/>
    </location>
</feature>
<evidence type="ECO:0000313" key="3">
    <source>
        <dbReference type="Proteomes" id="UP000663671"/>
    </source>
</evidence>
<reference evidence="2" key="1">
    <citation type="submission" date="2021-01" db="EMBL/GenBank/DDBJ databases">
        <title>Chromosome-level genome assembly of a human fungal pathogen reveals clustering of transcriptionally co-regulated genes.</title>
        <authorList>
            <person name="Voorhies M."/>
            <person name="Cohen S."/>
            <person name="Shea T.P."/>
            <person name="Petrus S."/>
            <person name="Munoz J.F."/>
            <person name="Poplawski S."/>
            <person name="Goldman W.E."/>
            <person name="Michael T."/>
            <person name="Cuomo C.A."/>
            <person name="Sil A."/>
            <person name="Beyhan S."/>
        </authorList>
    </citation>
    <scope>NUCLEOTIDE SEQUENCE</scope>
    <source>
        <strain evidence="2">WU24</strain>
    </source>
</reference>
<evidence type="ECO:0000256" key="1">
    <source>
        <dbReference type="SAM" id="MobiDB-lite"/>
    </source>
</evidence>
<dbReference type="VEuPathDB" id="FungiDB:I7I51_04328"/>
<name>A0A8A1M848_AJECA</name>
<organism evidence="2 3">
    <name type="scientific">Ajellomyces capsulatus</name>
    <name type="common">Darling's disease fungus</name>
    <name type="synonym">Histoplasma capsulatum</name>
    <dbReference type="NCBI Taxonomy" id="5037"/>
    <lineage>
        <taxon>Eukaryota</taxon>
        <taxon>Fungi</taxon>
        <taxon>Dikarya</taxon>
        <taxon>Ascomycota</taxon>
        <taxon>Pezizomycotina</taxon>
        <taxon>Eurotiomycetes</taxon>
        <taxon>Eurotiomycetidae</taxon>
        <taxon>Onygenales</taxon>
        <taxon>Ajellomycetaceae</taxon>
        <taxon>Histoplasma</taxon>
    </lineage>
</organism>
<dbReference type="Proteomes" id="UP000663671">
    <property type="component" value="Chromosome 5"/>
</dbReference>